<evidence type="ECO:0000313" key="3">
    <source>
        <dbReference type="Proteomes" id="UP001519887"/>
    </source>
</evidence>
<keyword evidence="1" id="KW-0812">Transmembrane</keyword>
<proteinExistence type="predicted"/>
<keyword evidence="1" id="KW-0472">Membrane</keyword>
<sequence>MLFMTIATILAILVVWFMPKRLTRQEMYCTWLFMVVATRTADQLLDLYFKLYNQLGPGVEWQAVVLQSIFPGAVGILILNFMPESSRHFFYYLIGWTLLSVAFEWLTLRVGYLTYIHWLLWYSAGVYIIGIILLRLHLSFLRRNRKAVIYND</sequence>
<organism evidence="2 3">
    <name type="scientific">Paenibacillus sepulcri</name>
    <dbReference type="NCBI Taxonomy" id="359917"/>
    <lineage>
        <taxon>Bacteria</taxon>
        <taxon>Bacillati</taxon>
        <taxon>Bacillota</taxon>
        <taxon>Bacilli</taxon>
        <taxon>Bacillales</taxon>
        <taxon>Paenibacillaceae</taxon>
        <taxon>Paenibacillus</taxon>
    </lineage>
</organism>
<comment type="caution">
    <text evidence="2">The sequence shown here is derived from an EMBL/GenBank/DDBJ whole genome shotgun (WGS) entry which is preliminary data.</text>
</comment>
<gene>
    <name evidence="2" type="ORF">K0U00_04290</name>
</gene>
<name>A0ABS7BX64_9BACL</name>
<evidence type="ECO:0000256" key="1">
    <source>
        <dbReference type="SAM" id="Phobius"/>
    </source>
</evidence>
<feature type="transmembrane region" description="Helical" evidence="1">
    <location>
        <begin position="61"/>
        <end position="82"/>
    </location>
</feature>
<dbReference type="EMBL" id="JAHZIK010000054">
    <property type="protein sequence ID" value="MBW7453252.1"/>
    <property type="molecule type" value="Genomic_DNA"/>
</dbReference>
<keyword evidence="1" id="KW-1133">Transmembrane helix</keyword>
<feature type="transmembrane region" description="Helical" evidence="1">
    <location>
        <begin position="89"/>
        <end position="106"/>
    </location>
</feature>
<protein>
    <submittedName>
        <fullName evidence="2">Uncharacterized protein</fullName>
    </submittedName>
</protein>
<keyword evidence="3" id="KW-1185">Reference proteome</keyword>
<accession>A0ABS7BX64</accession>
<feature type="transmembrane region" description="Helical" evidence="1">
    <location>
        <begin position="118"/>
        <end position="136"/>
    </location>
</feature>
<evidence type="ECO:0000313" key="2">
    <source>
        <dbReference type="EMBL" id="MBW7453252.1"/>
    </source>
</evidence>
<dbReference type="Proteomes" id="UP001519887">
    <property type="component" value="Unassembled WGS sequence"/>
</dbReference>
<reference evidence="2 3" key="1">
    <citation type="submission" date="2021-07" db="EMBL/GenBank/DDBJ databases">
        <title>Paenibacillus radiodurans sp. nov., isolated from the southeastern edge of Tengger Desert.</title>
        <authorList>
            <person name="Zhang G."/>
        </authorList>
    </citation>
    <scope>NUCLEOTIDE SEQUENCE [LARGE SCALE GENOMIC DNA]</scope>
    <source>
        <strain evidence="2 3">CCM 7311</strain>
    </source>
</reference>